<evidence type="ECO:0000256" key="3">
    <source>
        <dbReference type="ARBA" id="ARBA00023125"/>
    </source>
</evidence>
<dbReference type="InterPro" id="IPR019734">
    <property type="entry name" value="TPR_rpt"/>
</dbReference>
<dbReference type="InterPro" id="IPR027417">
    <property type="entry name" value="P-loop_NTPase"/>
</dbReference>
<dbReference type="Gene3D" id="1.25.40.10">
    <property type="entry name" value="Tetratricopeptide repeat domain"/>
    <property type="match status" value="3"/>
</dbReference>
<dbReference type="PRINTS" id="PR00364">
    <property type="entry name" value="DISEASERSIST"/>
</dbReference>
<evidence type="ECO:0000256" key="6">
    <source>
        <dbReference type="SAM" id="MobiDB-lite"/>
    </source>
</evidence>
<keyword evidence="3 5" id="KW-0238">DNA-binding</keyword>
<proteinExistence type="inferred from homology"/>
<evidence type="ECO:0000256" key="5">
    <source>
        <dbReference type="PROSITE-ProRule" id="PRU01091"/>
    </source>
</evidence>
<keyword evidence="4" id="KW-0802">TPR repeat</keyword>
<feature type="region of interest" description="Disordered" evidence="6">
    <location>
        <begin position="270"/>
        <end position="302"/>
    </location>
</feature>
<dbReference type="PROSITE" id="PS50005">
    <property type="entry name" value="TPR"/>
    <property type="match status" value="3"/>
</dbReference>
<dbReference type="GO" id="GO:0000160">
    <property type="term" value="P:phosphorelay signal transduction system"/>
    <property type="evidence" value="ECO:0007669"/>
    <property type="project" value="UniProtKB-KW"/>
</dbReference>
<dbReference type="PANTHER" id="PTHR47691:SF3">
    <property type="entry name" value="HTH-TYPE TRANSCRIPTIONAL REGULATOR RV0890C-RELATED"/>
    <property type="match status" value="1"/>
</dbReference>
<dbReference type="Gene3D" id="1.10.10.10">
    <property type="entry name" value="Winged helix-like DNA-binding domain superfamily/Winged helix DNA-binding domain"/>
    <property type="match status" value="1"/>
</dbReference>
<dbReference type="SUPFAM" id="SSF52540">
    <property type="entry name" value="P-loop containing nucleoside triphosphate hydrolases"/>
    <property type="match status" value="1"/>
</dbReference>
<dbReference type="SUPFAM" id="SSF48452">
    <property type="entry name" value="TPR-like"/>
    <property type="match status" value="3"/>
</dbReference>
<gene>
    <name evidence="8" type="ORF">G9272_38785</name>
</gene>
<evidence type="ECO:0000256" key="2">
    <source>
        <dbReference type="ARBA" id="ARBA00023012"/>
    </source>
</evidence>
<dbReference type="SUPFAM" id="SSF46894">
    <property type="entry name" value="C-terminal effector domain of the bipartite response regulators"/>
    <property type="match status" value="1"/>
</dbReference>
<dbReference type="SMART" id="SM00028">
    <property type="entry name" value="TPR"/>
    <property type="match status" value="7"/>
</dbReference>
<feature type="repeat" description="TPR" evidence="4">
    <location>
        <begin position="949"/>
        <end position="982"/>
    </location>
</feature>
<evidence type="ECO:0000313" key="8">
    <source>
        <dbReference type="EMBL" id="QJT05534.1"/>
    </source>
</evidence>
<dbReference type="PROSITE" id="PS51755">
    <property type="entry name" value="OMPR_PHOB"/>
    <property type="match status" value="1"/>
</dbReference>
<organism evidence="8 9">
    <name type="scientific">Streptomyces asoensis</name>
    <dbReference type="NCBI Taxonomy" id="249586"/>
    <lineage>
        <taxon>Bacteria</taxon>
        <taxon>Bacillati</taxon>
        <taxon>Actinomycetota</taxon>
        <taxon>Actinomycetes</taxon>
        <taxon>Kitasatosporales</taxon>
        <taxon>Streptomycetaceae</taxon>
        <taxon>Streptomyces</taxon>
    </lineage>
</organism>
<feature type="region of interest" description="Disordered" evidence="6">
    <location>
        <begin position="1042"/>
        <end position="1061"/>
    </location>
</feature>
<dbReference type="EMBL" id="CP049838">
    <property type="protein sequence ID" value="QJT05534.1"/>
    <property type="molecule type" value="Genomic_DNA"/>
</dbReference>
<evidence type="ECO:0000313" key="9">
    <source>
        <dbReference type="Proteomes" id="UP000502665"/>
    </source>
</evidence>
<feature type="compositionally biased region" description="Pro residues" evidence="6">
    <location>
        <begin position="288"/>
        <end position="301"/>
    </location>
</feature>
<dbReference type="InterPro" id="IPR005158">
    <property type="entry name" value="BTAD"/>
</dbReference>
<dbReference type="Gene3D" id="1.10.8.430">
    <property type="entry name" value="Helical domain of apoptotic protease-activating factors"/>
    <property type="match status" value="1"/>
</dbReference>
<dbReference type="Pfam" id="PF13424">
    <property type="entry name" value="TPR_12"/>
    <property type="match status" value="3"/>
</dbReference>
<reference evidence="8" key="1">
    <citation type="submission" date="2020-03" db="EMBL/GenBank/DDBJ databases">
        <title>Molecular networking-based the target discovery of potent antiproliferative macrolactams: 5/6/7/16 polycyclic ansamycins and glycosylated trienomycin from Streptomyces cacaoi subsp. asoensis.</title>
        <authorList>
            <person name="Liu L.-L."/>
        </authorList>
    </citation>
    <scope>NUCLEOTIDE SEQUENCE [LARGE SCALE GENOMIC DNA]</scope>
    <source>
        <strain evidence="8">H2S5</strain>
    </source>
</reference>
<feature type="repeat" description="TPR" evidence="4">
    <location>
        <begin position="989"/>
        <end position="1022"/>
    </location>
</feature>
<dbReference type="Proteomes" id="UP000502665">
    <property type="component" value="Chromosome"/>
</dbReference>
<dbReference type="InterPro" id="IPR042197">
    <property type="entry name" value="Apaf_helical"/>
</dbReference>
<dbReference type="CDD" id="cd15831">
    <property type="entry name" value="BTAD"/>
    <property type="match status" value="1"/>
</dbReference>
<keyword evidence="9" id="KW-1185">Reference proteome</keyword>
<dbReference type="Gene3D" id="3.40.50.300">
    <property type="entry name" value="P-loop containing nucleotide triphosphate hydrolases"/>
    <property type="match status" value="1"/>
</dbReference>
<keyword evidence="2" id="KW-0902">Two-component regulatory system</keyword>
<sequence length="1061" mass="116068">MTVPSAMVVERPDQREALVEFQVLGPVGLRANGRRVELGSDKERTLLGLLALDVGRPVALGVLMDRLWDGEPPPHARENAHSYVSRLRRRLRLADPSSAGAPRIVSRAHTYTLEAARESVDWHRFQQLVARAGAVAADGDDERTAALLDRAEGLWRGEALAGLPGLWAETTRRMLAERRLGAAVSRIAASLRLGRYAEVTAEVSALVDRYPGDETLAGQLMLAYYGGDRYTDALRVHQETRRLLMTQYGSRPGAELDRVHRGILDRVPAADLVRGRGATPRPAAAAPPARPRPPRNLPHQPPLIGRRAELRALSAAVDAATEHDRVISLESVSTVSGMAGVGKTTVAVHGAHRLAERFPDAQLYVDLRGHSPVGEPLGPGAALATLLRLLGTPAETIPVELEGRTALWQTMLAERRAVIVLDDAVSADQIRPLLPSGSPSLTIITSRRRLTGLPQARHIPLDVLPTDDAIALFRACAGEERTLDIREITRIIRLCGHLPLAIELVGSRFRAHPAWTLDTLADRLTRAEGRLGEIRDAEQELLRAFDLTYRTLTPEQRAAFRRLSLHSGPDVTVDSAAASLDLRPAAAERVLESLLACHLLREPTPDRYRFHDLLREYGHSRSLADDTEEDRAGVLRRLTDFHVDAADRADRLAYPRRTRPAPPRERGPGARLPDWPDAGAARSWLAAERANLLATERRARGQGRPGAAARLAYAMAGFLDEECHWLDAEAVLETAVEHWTRTGEQAALCRALLHLSAVHAHTARYPEAAESGGRALRIARATGDEEAEAEVLRTLGTLNWHVGDHQAALVLFQKSFAITAISGDSLDRARLHNNMAVTLLFLGEHDRALEHFEKTLSGFTEAGDHAALGKTLNNIGDLYLRRGDLQSSRRSFEESLTFLEHSGNRYDRATVRGSLADVLTESGDTTAALPLYQETLAEFRALGDRKSQADTLIGLGEAHRKAGDAEKAVRHFLDALDIARLIGAAHQEIQALRHLGQAHFAAGRLDSAGEHLEAALSLAERTHDVDEKDRTESVLTEVRRAVGGTSTARTLPRHTFEPGGN</sequence>
<dbReference type="GO" id="GO:0003677">
    <property type="term" value="F:DNA binding"/>
    <property type="evidence" value="ECO:0007669"/>
    <property type="project" value="UniProtKB-UniRule"/>
</dbReference>
<dbReference type="Pfam" id="PF03704">
    <property type="entry name" value="BTAD"/>
    <property type="match status" value="1"/>
</dbReference>
<feature type="repeat" description="TPR" evidence="4">
    <location>
        <begin position="869"/>
        <end position="902"/>
    </location>
</feature>
<feature type="DNA-binding region" description="OmpR/PhoB-type" evidence="5">
    <location>
        <begin position="6"/>
        <end position="115"/>
    </location>
</feature>
<evidence type="ECO:0000256" key="1">
    <source>
        <dbReference type="ARBA" id="ARBA00005820"/>
    </source>
</evidence>
<comment type="similarity">
    <text evidence="1">Belongs to the AfsR/DnrI/RedD regulatory family.</text>
</comment>
<dbReference type="GO" id="GO:0006355">
    <property type="term" value="P:regulation of DNA-templated transcription"/>
    <property type="evidence" value="ECO:0007669"/>
    <property type="project" value="InterPro"/>
</dbReference>
<protein>
    <submittedName>
        <fullName evidence="8">Tetratricopeptide repeat protein</fullName>
    </submittedName>
</protein>
<dbReference type="InterPro" id="IPR016032">
    <property type="entry name" value="Sig_transdc_resp-reg_C-effctor"/>
</dbReference>
<dbReference type="SMART" id="SM00862">
    <property type="entry name" value="Trans_reg_C"/>
    <property type="match status" value="1"/>
</dbReference>
<dbReference type="InterPro" id="IPR036388">
    <property type="entry name" value="WH-like_DNA-bd_sf"/>
</dbReference>
<dbReference type="GO" id="GO:0043531">
    <property type="term" value="F:ADP binding"/>
    <property type="evidence" value="ECO:0007669"/>
    <property type="project" value="InterPro"/>
</dbReference>
<name>A0A6M4WYB3_9ACTN</name>
<evidence type="ECO:0000256" key="4">
    <source>
        <dbReference type="PROSITE-ProRule" id="PRU00339"/>
    </source>
</evidence>
<dbReference type="InterPro" id="IPR011990">
    <property type="entry name" value="TPR-like_helical_dom_sf"/>
</dbReference>
<evidence type="ECO:0000259" key="7">
    <source>
        <dbReference type="PROSITE" id="PS51755"/>
    </source>
</evidence>
<dbReference type="RefSeq" id="WP_171400855.1">
    <property type="nucleotide sequence ID" value="NZ_CP049838.1"/>
</dbReference>
<dbReference type="PANTHER" id="PTHR47691">
    <property type="entry name" value="REGULATOR-RELATED"/>
    <property type="match status" value="1"/>
</dbReference>
<dbReference type="AlphaFoldDB" id="A0A6M4WYB3"/>
<dbReference type="SMART" id="SM01043">
    <property type="entry name" value="BTAD"/>
    <property type="match status" value="1"/>
</dbReference>
<accession>A0A6M4WYB3</accession>
<dbReference type="InterPro" id="IPR001867">
    <property type="entry name" value="OmpR/PhoB-type_DNA-bd"/>
</dbReference>
<feature type="domain" description="OmpR/PhoB-type" evidence="7">
    <location>
        <begin position="6"/>
        <end position="115"/>
    </location>
</feature>
<feature type="compositionally biased region" description="Low complexity" evidence="6">
    <location>
        <begin position="275"/>
        <end position="287"/>
    </location>
</feature>